<feature type="transmembrane region" description="Helical" evidence="1">
    <location>
        <begin position="25"/>
        <end position="47"/>
    </location>
</feature>
<feature type="transmembrane region" description="Helical" evidence="1">
    <location>
        <begin position="59"/>
        <end position="84"/>
    </location>
</feature>
<dbReference type="AlphaFoldDB" id="A0A7X0Z3N5"/>
<evidence type="ECO:0000313" key="2">
    <source>
        <dbReference type="EMBL" id="MBC2175202.1"/>
    </source>
</evidence>
<dbReference type="Proteomes" id="UP000541735">
    <property type="component" value="Unassembled WGS sequence"/>
</dbReference>
<gene>
    <name evidence="2" type="ORF">HCB27_01130</name>
</gene>
<comment type="caution">
    <text evidence="2">The sequence shown here is derived from an EMBL/GenBank/DDBJ whole genome shotgun (WGS) entry which is preliminary data.</text>
</comment>
<dbReference type="RefSeq" id="WP_185548176.1">
    <property type="nucleotide sequence ID" value="NZ_JAARYD010000001.1"/>
</dbReference>
<feature type="transmembrane region" description="Helical" evidence="1">
    <location>
        <begin position="130"/>
        <end position="149"/>
    </location>
</feature>
<sequence>MWSLEEEYFFKLKKIAHSRLNPSSVIVYLVGLWLYSLVMLGISTWIIKLAINNGIAVPFVFIIYSCFLVIFLCVFVYLLMCLFWEKILYKTQKVATFLMVLYTIVMSVEPLFLCRLFALDESWGKQLDYWIIISVTIALIQFLVCFQLVKKGILKGSLKKDGTGLFGENKPLKLLIQIMIGSYLLLVFWLFFIIGLSTNIIGPIIFLALMFLFSIAIQEFIILAICRYRFSSFNVSYEEATKYRVKKKRR</sequence>
<feature type="transmembrane region" description="Helical" evidence="1">
    <location>
        <begin position="96"/>
        <end position="118"/>
    </location>
</feature>
<keyword evidence="1" id="KW-0812">Transmembrane</keyword>
<dbReference type="EMBL" id="JAARYD010000001">
    <property type="protein sequence ID" value="MBC2175202.1"/>
    <property type="molecule type" value="Genomic_DNA"/>
</dbReference>
<feature type="transmembrane region" description="Helical" evidence="1">
    <location>
        <begin position="174"/>
        <end position="194"/>
    </location>
</feature>
<keyword evidence="1" id="KW-0472">Membrane</keyword>
<organism evidence="2 3">
    <name type="scientific">Listeria booriae</name>
    <dbReference type="NCBI Taxonomy" id="1552123"/>
    <lineage>
        <taxon>Bacteria</taxon>
        <taxon>Bacillati</taxon>
        <taxon>Bacillota</taxon>
        <taxon>Bacilli</taxon>
        <taxon>Bacillales</taxon>
        <taxon>Listeriaceae</taxon>
        <taxon>Listeria</taxon>
    </lineage>
</organism>
<accession>A0A7X0Z3N5</accession>
<name>A0A7X0Z3N5_9LIST</name>
<evidence type="ECO:0000313" key="3">
    <source>
        <dbReference type="Proteomes" id="UP000541735"/>
    </source>
</evidence>
<proteinExistence type="predicted"/>
<keyword evidence="1" id="KW-1133">Transmembrane helix</keyword>
<protein>
    <submittedName>
        <fullName evidence="2">Uncharacterized protein</fullName>
    </submittedName>
</protein>
<feature type="transmembrane region" description="Helical" evidence="1">
    <location>
        <begin position="200"/>
        <end position="226"/>
    </location>
</feature>
<evidence type="ECO:0000256" key="1">
    <source>
        <dbReference type="SAM" id="Phobius"/>
    </source>
</evidence>
<reference evidence="2 3" key="1">
    <citation type="submission" date="2020-03" db="EMBL/GenBank/DDBJ databases">
        <title>Soil Listeria distribution.</title>
        <authorList>
            <person name="Liao J."/>
            <person name="Wiedmann M."/>
        </authorList>
    </citation>
    <scope>NUCLEOTIDE SEQUENCE [LARGE SCALE GENOMIC DNA]</scope>
    <source>
        <strain evidence="2 3">FSL L7-0259</strain>
    </source>
</reference>